<dbReference type="Pfam" id="PF02453">
    <property type="entry name" value="Reticulon"/>
    <property type="match status" value="1"/>
</dbReference>
<dbReference type="Proteomes" id="UP000823775">
    <property type="component" value="Unassembled WGS sequence"/>
</dbReference>
<feature type="transmembrane region" description="Helical" evidence="7">
    <location>
        <begin position="318"/>
        <end position="337"/>
    </location>
</feature>
<feature type="compositionally biased region" description="Basic and acidic residues" evidence="6">
    <location>
        <begin position="45"/>
        <end position="54"/>
    </location>
</feature>
<evidence type="ECO:0000256" key="7">
    <source>
        <dbReference type="SAM" id="Phobius"/>
    </source>
</evidence>
<name>A0ABS8RXW1_DATST</name>
<keyword evidence="5 7" id="KW-0472">Membrane</keyword>
<feature type="transmembrane region" description="Helical" evidence="7">
    <location>
        <begin position="389"/>
        <end position="407"/>
    </location>
</feature>
<dbReference type="PANTHER" id="PTHR46626:SF1">
    <property type="entry name" value="RETICULON-LIKE PROTEIN B21"/>
    <property type="match status" value="1"/>
</dbReference>
<evidence type="ECO:0000259" key="8">
    <source>
        <dbReference type="Pfam" id="PF02453"/>
    </source>
</evidence>
<keyword evidence="10" id="KW-1185">Reference proteome</keyword>
<sequence length="410" mass="46328">MKAKSGLLLLSDGNEKGNGIQLRKVKSEASKEGNVSPNGNLRNSSAEKAKSENFKNSDVIEANKVIVVADVLDESKKFKEYYLLVKAKSENFKNSDVSEANKVVVVDDVLDESSKGNKAENEKKGNESFEENKIVIVEENKVHVSNNEQKQVPISPIIKKQSPPISGQSRIHHHHPSPSRTKPVPTSDESQRNIPRQHSKLESFVDLVMWRDASKSTLIFGIGTFFIISSSYTQDLNISLISVISYLSLVYLATIFLFKSQGCKMIGESSEYIVGEEEAVWILKLILPYINECLLKIRALFSGDPATTMKVDKNFASLQMAIVLFILARCGSSITIWKMTNWVFLEFSRIKSLFFLFHTVNCLWYILIRRFRDAWGTCTHKKAVAFAHSLSYGIYLQFLLEFGFYVVCRI</sequence>
<evidence type="ECO:0000256" key="1">
    <source>
        <dbReference type="ARBA" id="ARBA00004477"/>
    </source>
</evidence>
<evidence type="ECO:0000256" key="4">
    <source>
        <dbReference type="ARBA" id="ARBA00022989"/>
    </source>
</evidence>
<proteinExistence type="predicted"/>
<feature type="compositionally biased region" description="Polar residues" evidence="6">
    <location>
        <begin position="33"/>
        <end position="44"/>
    </location>
</feature>
<feature type="compositionally biased region" description="Low complexity" evidence="6">
    <location>
        <begin position="153"/>
        <end position="166"/>
    </location>
</feature>
<evidence type="ECO:0000256" key="3">
    <source>
        <dbReference type="ARBA" id="ARBA00022824"/>
    </source>
</evidence>
<dbReference type="InterPro" id="IPR044647">
    <property type="entry name" value="RTNLB17/18/21"/>
</dbReference>
<dbReference type="PANTHER" id="PTHR46626">
    <property type="entry name" value="RETICULON-LIKE PROTEIN B17"/>
    <property type="match status" value="1"/>
</dbReference>
<dbReference type="EMBL" id="JACEIK010000167">
    <property type="protein sequence ID" value="MCD7451423.1"/>
    <property type="molecule type" value="Genomic_DNA"/>
</dbReference>
<feature type="region of interest" description="Disordered" evidence="6">
    <location>
        <begin position="153"/>
        <end position="195"/>
    </location>
</feature>
<evidence type="ECO:0000313" key="10">
    <source>
        <dbReference type="Proteomes" id="UP000823775"/>
    </source>
</evidence>
<feature type="transmembrane region" description="Helical" evidence="7">
    <location>
        <begin position="238"/>
        <end position="258"/>
    </location>
</feature>
<keyword evidence="2 7" id="KW-0812">Transmembrane</keyword>
<dbReference type="InterPro" id="IPR003388">
    <property type="entry name" value="Reticulon"/>
</dbReference>
<comment type="subcellular location">
    <subcellularLocation>
        <location evidence="1">Endoplasmic reticulum membrane</location>
        <topology evidence="1">Multi-pass membrane protein</topology>
    </subcellularLocation>
</comment>
<keyword evidence="4 7" id="KW-1133">Transmembrane helix</keyword>
<reference evidence="9 10" key="1">
    <citation type="journal article" date="2021" name="BMC Genomics">
        <title>Datura genome reveals duplications of psychoactive alkaloid biosynthetic genes and high mutation rate following tissue culture.</title>
        <authorList>
            <person name="Rajewski A."/>
            <person name="Carter-House D."/>
            <person name="Stajich J."/>
            <person name="Litt A."/>
        </authorList>
    </citation>
    <scope>NUCLEOTIDE SEQUENCE [LARGE SCALE GENOMIC DNA]</scope>
    <source>
        <strain evidence="9">AR-01</strain>
    </source>
</reference>
<accession>A0ABS8RXW1</accession>
<evidence type="ECO:0000313" key="9">
    <source>
        <dbReference type="EMBL" id="MCD7451423.1"/>
    </source>
</evidence>
<organism evidence="9 10">
    <name type="scientific">Datura stramonium</name>
    <name type="common">Jimsonweed</name>
    <name type="synonym">Common thornapple</name>
    <dbReference type="NCBI Taxonomy" id="4076"/>
    <lineage>
        <taxon>Eukaryota</taxon>
        <taxon>Viridiplantae</taxon>
        <taxon>Streptophyta</taxon>
        <taxon>Embryophyta</taxon>
        <taxon>Tracheophyta</taxon>
        <taxon>Spermatophyta</taxon>
        <taxon>Magnoliopsida</taxon>
        <taxon>eudicotyledons</taxon>
        <taxon>Gunneridae</taxon>
        <taxon>Pentapetalae</taxon>
        <taxon>asterids</taxon>
        <taxon>lamiids</taxon>
        <taxon>Solanales</taxon>
        <taxon>Solanaceae</taxon>
        <taxon>Solanoideae</taxon>
        <taxon>Datureae</taxon>
        <taxon>Datura</taxon>
    </lineage>
</organism>
<feature type="region of interest" description="Disordered" evidence="6">
    <location>
        <begin position="1"/>
        <end position="54"/>
    </location>
</feature>
<comment type="caution">
    <text evidence="9">The sequence shown here is derived from an EMBL/GenBank/DDBJ whole genome shotgun (WGS) entry which is preliminary data.</text>
</comment>
<feature type="transmembrane region" description="Helical" evidence="7">
    <location>
        <begin position="216"/>
        <end position="232"/>
    </location>
</feature>
<protein>
    <recommendedName>
        <fullName evidence="8">Reticulon domain-containing protein</fullName>
    </recommendedName>
</protein>
<gene>
    <name evidence="9" type="ORF">HAX54_011732</name>
</gene>
<evidence type="ECO:0000256" key="6">
    <source>
        <dbReference type="SAM" id="MobiDB-lite"/>
    </source>
</evidence>
<keyword evidence="3" id="KW-0256">Endoplasmic reticulum</keyword>
<evidence type="ECO:0000256" key="2">
    <source>
        <dbReference type="ARBA" id="ARBA00022692"/>
    </source>
</evidence>
<evidence type="ECO:0000256" key="5">
    <source>
        <dbReference type="ARBA" id="ARBA00023136"/>
    </source>
</evidence>
<feature type="transmembrane region" description="Helical" evidence="7">
    <location>
        <begin position="349"/>
        <end position="368"/>
    </location>
</feature>
<feature type="domain" description="Reticulon" evidence="8">
    <location>
        <begin position="204"/>
        <end position="340"/>
    </location>
</feature>